<dbReference type="EMBL" id="KN832982">
    <property type="protein sequence ID" value="KIM86336.1"/>
    <property type="molecule type" value="Genomic_DNA"/>
</dbReference>
<proteinExistence type="predicted"/>
<protein>
    <submittedName>
        <fullName evidence="1">Uncharacterized protein</fullName>
    </submittedName>
</protein>
<dbReference type="OrthoDB" id="2844223at2759"/>
<dbReference type="InParanoid" id="A0A0C3G6N4"/>
<reference evidence="1 2" key="1">
    <citation type="submission" date="2014-04" db="EMBL/GenBank/DDBJ databases">
        <authorList>
            <consortium name="DOE Joint Genome Institute"/>
            <person name="Kuo A."/>
            <person name="Tarkka M."/>
            <person name="Buscot F."/>
            <person name="Kohler A."/>
            <person name="Nagy L.G."/>
            <person name="Floudas D."/>
            <person name="Copeland A."/>
            <person name="Barry K.W."/>
            <person name="Cichocki N."/>
            <person name="Veneault-Fourrey C."/>
            <person name="LaButti K."/>
            <person name="Lindquist E.A."/>
            <person name="Lipzen A."/>
            <person name="Lundell T."/>
            <person name="Morin E."/>
            <person name="Murat C."/>
            <person name="Sun H."/>
            <person name="Tunlid A."/>
            <person name="Henrissat B."/>
            <person name="Grigoriev I.V."/>
            <person name="Hibbett D.S."/>
            <person name="Martin F."/>
            <person name="Nordberg H.P."/>
            <person name="Cantor M.N."/>
            <person name="Hua S.X."/>
        </authorList>
    </citation>
    <scope>NUCLEOTIDE SEQUENCE [LARGE SCALE GENOMIC DNA]</scope>
    <source>
        <strain evidence="1 2">F 1598</strain>
    </source>
</reference>
<reference evidence="2" key="2">
    <citation type="submission" date="2015-01" db="EMBL/GenBank/DDBJ databases">
        <title>Evolutionary Origins and Diversification of the Mycorrhizal Mutualists.</title>
        <authorList>
            <consortium name="DOE Joint Genome Institute"/>
            <consortium name="Mycorrhizal Genomics Consortium"/>
            <person name="Kohler A."/>
            <person name="Kuo A."/>
            <person name="Nagy L.G."/>
            <person name="Floudas D."/>
            <person name="Copeland A."/>
            <person name="Barry K.W."/>
            <person name="Cichocki N."/>
            <person name="Veneault-Fourrey C."/>
            <person name="LaButti K."/>
            <person name="Lindquist E.A."/>
            <person name="Lipzen A."/>
            <person name="Lundell T."/>
            <person name="Morin E."/>
            <person name="Murat C."/>
            <person name="Riley R."/>
            <person name="Ohm R."/>
            <person name="Sun H."/>
            <person name="Tunlid A."/>
            <person name="Henrissat B."/>
            <person name="Grigoriev I.V."/>
            <person name="Hibbett D.S."/>
            <person name="Martin F."/>
        </authorList>
    </citation>
    <scope>NUCLEOTIDE SEQUENCE [LARGE SCALE GENOMIC DNA]</scope>
    <source>
        <strain evidence="2">F 1598</strain>
    </source>
</reference>
<sequence length="154" mass="17779">MAGWKNISLDDPQDDFLRLRPIVLRVMKTVYRNFDPAHEPVGIDHWWHSPSLSYQVEPGASEPSIVILNLREGQPDNPVMETHFMINLNTQRIHDKLQDVRFAAPADCLGDLETIRNSVRQEVRSIRAAQDKRARDLHLQEEAKRQALFQVSGF</sequence>
<dbReference type="Proteomes" id="UP000054166">
    <property type="component" value="Unassembled WGS sequence"/>
</dbReference>
<evidence type="ECO:0000313" key="1">
    <source>
        <dbReference type="EMBL" id="KIM86336.1"/>
    </source>
</evidence>
<accession>A0A0C3G6N4</accession>
<dbReference type="AlphaFoldDB" id="A0A0C3G6N4"/>
<gene>
    <name evidence="1" type="ORF">PILCRDRAFT_322621</name>
</gene>
<name>A0A0C3G6N4_PILCF</name>
<organism evidence="1 2">
    <name type="scientific">Piloderma croceum (strain F 1598)</name>
    <dbReference type="NCBI Taxonomy" id="765440"/>
    <lineage>
        <taxon>Eukaryota</taxon>
        <taxon>Fungi</taxon>
        <taxon>Dikarya</taxon>
        <taxon>Basidiomycota</taxon>
        <taxon>Agaricomycotina</taxon>
        <taxon>Agaricomycetes</taxon>
        <taxon>Agaricomycetidae</taxon>
        <taxon>Atheliales</taxon>
        <taxon>Atheliaceae</taxon>
        <taxon>Piloderma</taxon>
    </lineage>
</organism>
<dbReference type="HOGENOM" id="CLU_1704913_0_0_1"/>
<keyword evidence="2" id="KW-1185">Reference proteome</keyword>
<evidence type="ECO:0000313" key="2">
    <source>
        <dbReference type="Proteomes" id="UP000054166"/>
    </source>
</evidence>